<proteinExistence type="predicted"/>
<evidence type="ECO:0000256" key="1">
    <source>
        <dbReference type="SAM" id="MobiDB-lite"/>
    </source>
</evidence>
<dbReference type="SUPFAM" id="SSF53474">
    <property type="entry name" value="alpha/beta-Hydrolases"/>
    <property type="match status" value="1"/>
</dbReference>
<dbReference type="InterPro" id="IPR029058">
    <property type="entry name" value="AB_hydrolase_fold"/>
</dbReference>
<reference evidence="3 4" key="1">
    <citation type="submission" date="2020-08" db="EMBL/GenBank/DDBJ databases">
        <title>Edaphobacter telluris sp. nov. and Acidobacterium dinghuensis sp. nov., two acidobacteria isolated from forest soil.</title>
        <authorList>
            <person name="Fu J."/>
            <person name="Qiu L."/>
        </authorList>
    </citation>
    <scope>NUCLEOTIDE SEQUENCE [LARGE SCALE GENOMIC DNA]</scope>
    <source>
        <strain evidence="3">4Y35</strain>
    </source>
</reference>
<dbReference type="RefSeq" id="WP_186742784.1">
    <property type="nucleotide sequence ID" value="NZ_CP060394.1"/>
</dbReference>
<dbReference type="EMBL" id="CP060394">
    <property type="protein sequence ID" value="QNI31830.1"/>
    <property type="molecule type" value="Genomic_DNA"/>
</dbReference>
<sequence>MWKSALLPFCLVVSVFAADKLSAPQLIDLAKSDSPQLRGAIQASFEAKNLQDGTAWAGHGPDFFFAVQASSEPSLVIDADSSSPMKHLAGSDLWYATAHVEPVARLHSFHYIVNGAPFGGRLDLPAFGPLSYVQPGVPSGTLSPKIVHTSKIYDGMKSEYWIYVPTQYDPKTPAALMVFQDGGGYTDRDGNNPTLNVIDNLIAQKKIPVMICVFINPGDITDSPGTPTYNFVKGYSDKWHRTLKDSMRSTLYDTVSDRYAHFLRDEVLAEVEAKYNIRKDAYSHAMTGLSSGGICSFNAAWQMPDEFSRVISWIGSFTSIQWKERPDIPDGGQDYPEKVLREPKRNIRVWLQDGAEDMENDRYGSWPLANIRMANALKLKDYDFHFSFGKGTHNSGQGAAEFPEEMIWLWRDYDPAQTSQTYEMEQSEKSKPLFRVSIANREADAK</sequence>
<dbReference type="Pfam" id="PF00756">
    <property type="entry name" value="Esterase"/>
    <property type="match status" value="1"/>
</dbReference>
<protein>
    <submittedName>
        <fullName evidence="3">Esterase</fullName>
    </submittedName>
</protein>
<dbReference type="PANTHER" id="PTHR48098:SF3">
    <property type="entry name" value="IRON(III) ENTEROBACTIN ESTERASE"/>
    <property type="match status" value="1"/>
</dbReference>
<dbReference type="InterPro" id="IPR050583">
    <property type="entry name" value="Mycobacterial_A85_antigen"/>
</dbReference>
<evidence type="ECO:0000313" key="3">
    <source>
        <dbReference type="EMBL" id="QNI31830.1"/>
    </source>
</evidence>
<gene>
    <name evidence="3" type="ORF">H7849_22800</name>
</gene>
<evidence type="ECO:0000313" key="4">
    <source>
        <dbReference type="Proteomes" id="UP000515312"/>
    </source>
</evidence>
<feature type="chain" id="PRO_5028990409" evidence="2">
    <location>
        <begin position="18"/>
        <end position="446"/>
    </location>
</feature>
<accession>A0A7G8BH10</accession>
<keyword evidence="4" id="KW-1185">Reference proteome</keyword>
<dbReference type="Gene3D" id="3.40.50.1820">
    <property type="entry name" value="alpha/beta hydrolase"/>
    <property type="match status" value="1"/>
</dbReference>
<dbReference type="PANTHER" id="PTHR48098">
    <property type="entry name" value="ENTEROCHELIN ESTERASE-RELATED"/>
    <property type="match status" value="1"/>
</dbReference>
<evidence type="ECO:0000256" key="2">
    <source>
        <dbReference type="SAM" id="SignalP"/>
    </source>
</evidence>
<feature type="region of interest" description="Disordered" evidence="1">
    <location>
        <begin position="423"/>
        <end position="446"/>
    </location>
</feature>
<dbReference type="Proteomes" id="UP000515312">
    <property type="component" value="Chromosome"/>
</dbReference>
<feature type="signal peptide" evidence="2">
    <location>
        <begin position="1"/>
        <end position="17"/>
    </location>
</feature>
<dbReference type="InterPro" id="IPR000801">
    <property type="entry name" value="Esterase-like"/>
</dbReference>
<keyword evidence="2" id="KW-0732">Signal</keyword>
<dbReference type="KEGG" id="adin:H7849_22800"/>
<dbReference type="AlphaFoldDB" id="A0A7G8BH10"/>
<name>A0A7G8BH10_9BACT</name>
<organism evidence="3 4">
    <name type="scientific">Alloacidobacterium dinghuense</name>
    <dbReference type="NCBI Taxonomy" id="2763107"/>
    <lineage>
        <taxon>Bacteria</taxon>
        <taxon>Pseudomonadati</taxon>
        <taxon>Acidobacteriota</taxon>
        <taxon>Terriglobia</taxon>
        <taxon>Terriglobales</taxon>
        <taxon>Acidobacteriaceae</taxon>
        <taxon>Alloacidobacterium</taxon>
    </lineage>
</organism>